<feature type="compositionally biased region" description="Gly residues" evidence="1">
    <location>
        <begin position="277"/>
        <end position="286"/>
    </location>
</feature>
<protein>
    <submittedName>
        <fullName evidence="2">Uncharacterized protein</fullName>
    </submittedName>
</protein>
<sequence length="440" mass="46892">MDDGHRHVLPPRLPRELPPRRGHRHGLLGDQLDQRHRARRHDAREPAPALPLLPGPRAPPPHRAGRRRRAARRPRPLHQGGVPDQDDRRARRGRRRQARAHARAPLPLPRPRRVRLRRGRRPGAAADGARGVHHRHARPFAAAPGLRQGEAGVRAGVQPRRGAGAVPPEEPHHPADERGVEPPGEDHAQGAAAGGGGAAGDEADGVHRRGGAAQGREPGRHHQLAAGAGDHDPVGVDAGAVGRPVRAGARGHRRDPLRRGGGDAEPPDHHAGRKHGGGAAEPGGVRGRGRARAAGAGAVHGADERHRGHAQGREDPAAERRGGEPPQERQGGRRHVERHVPGHAPRQGAPPRRRHPGGERAPEPAGGGAGAEAAQEVRLRVVEDPDAARRRRAAAHDGVADLLLRVPVQELVRVSVQAAGASRWRGAVAYFVDGLQDYCR</sequence>
<feature type="compositionally biased region" description="Pro residues" evidence="1">
    <location>
        <begin position="48"/>
        <end position="62"/>
    </location>
</feature>
<reference evidence="2" key="1">
    <citation type="submission" date="2018-04" db="EMBL/GenBank/DDBJ databases">
        <title>WGS assembly of Panicum hallii.</title>
        <authorList>
            <person name="Lovell J."/>
            <person name="Jenkins J."/>
            <person name="Lowry D."/>
            <person name="Mamidi S."/>
            <person name="Sreedasyam A."/>
            <person name="Weng X."/>
            <person name="Barry K."/>
            <person name="Bonette J."/>
            <person name="Campitelli B."/>
            <person name="Daum C."/>
            <person name="Gordon S."/>
            <person name="Gould B."/>
            <person name="Lipzen A."/>
            <person name="Macqueen A."/>
            <person name="Palacio-Mejia J."/>
            <person name="Plott C."/>
            <person name="Shakirov E."/>
            <person name="Shu S."/>
            <person name="Yoshinaga Y."/>
            <person name="Zane M."/>
            <person name="Rokhsar D."/>
            <person name="Grimwood J."/>
            <person name="Schmutz J."/>
            <person name="Juenger T."/>
        </authorList>
    </citation>
    <scope>NUCLEOTIDE SEQUENCE [LARGE SCALE GENOMIC DNA]</scope>
    <source>
        <strain evidence="2">FIL2</strain>
    </source>
</reference>
<evidence type="ECO:0000313" key="2">
    <source>
        <dbReference type="EMBL" id="PVH36318.1"/>
    </source>
</evidence>
<organism evidence="2">
    <name type="scientific">Panicum hallii</name>
    <dbReference type="NCBI Taxonomy" id="206008"/>
    <lineage>
        <taxon>Eukaryota</taxon>
        <taxon>Viridiplantae</taxon>
        <taxon>Streptophyta</taxon>
        <taxon>Embryophyta</taxon>
        <taxon>Tracheophyta</taxon>
        <taxon>Spermatophyta</taxon>
        <taxon>Magnoliopsida</taxon>
        <taxon>Liliopsida</taxon>
        <taxon>Poales</taxon>
        <taxon>Poaceae</taxon>
        <taxon>PACMAD clade</taxon>
        <taxon>Panicoideae</taxon>
        <taxon>Panicodae</taxon>
        <taxon>Paniceae</taxon>
        <taxon>Panicinae</taxon>
        <taxon>Panicum</taxon>
        <taxon>Panicum sect. Panicum</taxon>
    </lineage>
</organism>
<feature type="compositionally biased region" description="Low complexity" evidence="1">
    <location>
        <begin position="235"/>
        <end position="248"/>
    </location>
</feature>
<feature type="region of interest" description="Disordered" evidence="1">
    <location>
        <begin position="1"/>
        <end position="375"/>
    </location>
</feature>
<dbReference type="Proteomes" id="UP000243499">
    <property type="component" value="Chromosome 6"/>
</dbReference>
<accession>A0A2T8IF83</accession>
<dbReference type="Gramene" id="PVH36318">
    <property type="protein sequence ID" value="PVH36318"/>
    <property type="gene ID" value="PAHAL_6G045700"/>
</dbReference>
<feature type="compositionally biased region" description="Basic residues" evidence="1">
    <location>
        <begin position="110"/>
        <end position="121"/>
    </location>
</feature>
<dbReference type="EMBL" id="CM008051">
    <property type="protein sequence ID" value="PVH36318.1"/>
    <property type="molecule type" value="Genomic_DNA"/>
</dbReference>
<feature type="compositionally biased region" description="Basic and acidic residues" evidence="1">
    <location>
        <begin position="301"/>
        <end position="331"/>
    </location>
</feature>
<proteinExistence type="predicted"/>
<gene>
    <name evidence="2" type="ORF">PAHAL_6G045700</name>
</gene>
<name>A0A2T8IF83_9POAL</name>
<evidence type="ECO:0000256" key="1">
    <source>
        <dbReference type="SAM" id="MobiDB-lite"/>
    </source>
</evidence>
<feature type="compositionally biased region" description="Basic residues" evidence="1">
    <location>
        <begin position="90"/>
        <end position="102"/>
    </location>
</feature>
<dbReference type="AlphaFoldDB" id="A0A2T8IF83"/>
<feature type="compositionally biased region" description="Basic residues" evidence="1">
    <location>
        <begin position="63"/>
        <end position="76"/>
    </location>
</feature>
<feature type="compositionally biased region" description="Basic and acidic residues" evidence="1">
    <location>
        <begin position="257"/>
        <end position="270"/>
    </location>
</feature>
<feature type="compositionally biased region" description="Basic and acidic residues" evidence="1">
    <location>
        <begin position="169"/>
        <end position="188"/>
    </location>
</feature>